<comment type="subcellular location">
    <subcellularLocation>
        <location evidence="1">Secreted</location>
    </subcellularLocation>
</comment>
<dbReference type="InterPro" id="IPR008996">
    <property type="entry name" value="IL1/FGF"/>
</dbReference>
<dbReference type="GO" id="GO:0006955">
    <property type="term" value="P:immune response"/>
    <property type="evidence" value="ECO:0007669"/>
    <property type="project" value="InterPro"/>
</dbReference>
<comment type="similarity">
    <text evidence="2">Belongs to the IL-1 family.</text>
</comment>
<gene>
    <name evidence="5" type="primary">LOC117562137</name>
</gene>
<dbReference type="Pfam" id="PF00340">
    <property type="entry name" value="IL1"/>
    <property type="match status" value="1"/>
</dbReference>
<evidence type="ECO:0000256" key="3">
    <source>
        <dbReference type="ARBA" id="ARBA00022525"/>
    </source>
</evidence>
<dbReference type="GO" id="GO:0005615">
    <property type="term" value="C:extracellular space"/>
    <property type="evidence" value="ECO:0007669"/>
    <property type="project" value="InterPro"/>
</dbReference>
<dbReference type="InParanoid" id="A0A6P8WF11"/>
<dbReference type="RefSeq" id="XP_034095845.1">
    <property type="nucleotide sequence ID" value="XM_034239954.1"/>
</dbReference>
<evidence type="ECO:0000313" key="5">
    <source>
        <dbReference type="RefSeq" id="XP_034095845.1"/>
    </source>
</evidence>
<evidence type="ECO:0000256" key="2">
    <source>
        <dbReference type="ARBA" id="ARBA00010448"/>
    </source>
</evidence>
<keyword evidence="4" id="KW-1185">Reference proteome</keyword>
<dbReference type="CDD" id="cd23298">
    <property type="entry name" value="beta-trefoil_IL18"/>
    <property type="match status" value="1"/>
</dbReference>
<dbReference type="GO" id="GO:0005125">
    <property type="term" value="F:cytokine activity"/>
    <property type="evidence" value="ECO:0007669"/>
    <property type="project" value="InterPro"/>
</dbReference>
<sequence length="227" mass="26287">MADPTQQTFKWGYTHCLRAHCIFKVFPMASCDYSHVTFVNTCDDAFYFQETLEMGEDLAEDGFAKSPLEPEIHWVLSKSNQFLLFHESQFEVKNLDKTQLNQPDCQFKIQNYNDMETDGGPKGRPIMLYASIGGDKMVVRCEQDSISSEQIDLPKKIDESTSDKLFYMEKSQASHMYKFRSSKFPNKYLGFVLDANLNLNKLVLKTSKEPDNKCEWRVCNCKSDLKM</sequence>
<dbReference type="Gene3D" id="2.80.10.50">
    <property type="match status" value="1"/>
</dbReference>
<dbReference type="KEGG" id="gacu:117562137"/>
<dbReference type="InterPro" id="IPR000975">
    <property type="entry name" value="IL-1_fam"/>
</dbReference>
<name>A0A6P8WF11_GYMAC</name>
<protein>
    <submittedName>
        <fullName evidence="5">Uncharacterized protein LOC117562137 isoform X1</fullName>
    </submittedName>
</protein>
<dbReference type="GO" id="GO:0006954">
    <property type="term" value="P:inflammatory response"/>
    <property type="evidence" value="ECO:0007669"/>
    <property type="project" value="InterPro"/>
</dbReference>
<evidence type="ECO:0000313" key="4">
    <source>
        <dbReference type="Proteomes" id="UP000515161"/>
    </source>
</evidence>
<dbReference type="OrthoDB" id="8830475at2759"/>
<dbReference type="GeneID" id="117562137"/>
<dbReference type="AlphaFoldDB" id="A0A6P8WF11"/>
<proteinExistence type="inferred from homology"/>
<dbReference type="SUPFAM" id="SSF50353">
    <property type="entry name" value="Cytokine"/>
    <property type="match status" value="1"/>
</dbReference>
<organism evidence="4 5">
    <name type="scientific">Gymnodraco acuticeps</name>
    <name type="common">Antarctic dragonfish</name>
    <dbReference type="NCBI Taxonomy" id="8218"/>
    <lineage>
        <taxon>Eukaryota</taxon>
        <taxon>Metazoa</taxon>
        <taxon>Chordata</taxon>
        <taxon>Craniata</taxon>
        <taxon>Vertebrata</taxon>
        <taxon>Euteleostomi</taxon>
        <taxon>Actinopterygii</taxon>
        <taxon>Neopterygii</taxon>
        <taxon>Teleostei</taxon>
        <taxon>Neoteleostei</taxon>
        <taxon>Acanthomorphata</taxon>
        <taxon>Eupercaria</taxon>
        <taxon>Perciformes</taxon>
        <taxon>Notothenioidei</taxon>
        <taxon>Bathydraconidae</taxon>
        <taxon>Gymnodraco</taxon>
    </lineage>
</organism>
<evidence type="ECO:0000256" key="1">
    <source>
        <dbReference type="ARBA" id="ARBA00004613"/>
    </source>
</evidence>
<keyword evidence="3" id="KW-0964">Secreted</keyword>
<dbReference type="Proteomes" id="UP000515161">
    <property type="component" value="Unplaced"/>
</dbReference>
<accession>A0A6P8WF11</accession>
<reference evidence="5" key="1">
    <citation type="submission" date="2025-08" db="UniProtKB">
        <authorList>
            <consortium name="RefSeq"/>
        </authorList>
    </citation>
    <scope>IDENTIFICATION</scope>
</reference>